<dbReference type="eggNOG" id="COG2202">
    <property type="taxonomic scope" value="Bacteria"/>
</dbReference>
<dbReference type="STRING" id="1232683.ADIMK_3582"/>
<keyword evidence="1" id="KW-0812">Transmembrane</keyword>
<evidence type="ECO:0000313" key="4">
    <source>
        <dbReference type="Proteomes" id="UP000028252"/>
    </source>
</evidence>
<protein>
    <submittedName>
        <fullName evidence="3">Membrane-associated methyl-accepting chemotaxis protein with HAMP domain</fullName>
    </submittedName>
</protein>
<evidence type="ECO:0000313" key="3">
    <source>
        <dbReference type="EMBL" id="KEA62292.1"/>
    </source>
</evidence>
<sequence length="285" mass="32311">MTALTQIPWTELTFAAAVFAVMLTFYILYRAAERSKRTLIMSNLEQLNLLRMLLADFQRHRGLSAGLISGDQSLREDLTRVRARIDQSIEQAQKLDTRHPNDWKALIAQWRALRADQNRDADSNMQAHHQLIRDTIFLIEDIASEVDLSCGRDELSYLICIWHEVVQTAEWSGQARALGTGIAASRSSSAAQRVRLRFLHQKITHLSRAAFGTLQSSFASKERLLHCQRAVDGFLHCIEQELLGIDNPSIEAKRYFDQATGAINELLALVDAALNELHQLHGKQR</sequence>
<keyword evidence="4" id="KW-1185">Reference proteome</keyword>
<dbReference type="Pfam" id="PF08376">
    <property type="entry name" value="NIT"/>
    <property type="match status" value="1"/>
</dbReference>
<evidence type="ECO:0000256" key="1">
    <source>
        <dbReference type="SAM" id="Phobius"/>
    </source>
</evidence>
<proteinExistence type="predicted"/>
<name>A0A081FUT7_9GAMM</name>
<keyword evidence="1" id="KW-1133">Transmembrane helix</keyword>
<dbReference type="Proteomes" id="UP000028252">
    <property type="component" value="Unassembled WGS sequence"/>
</dbReference>
<keyword evidence="1" id="KW-0472">Membrane</keyword>
<comment type="caution">
    <text evidence="3">The sequence shown here is derived from an EMBL/GenBank/DDBJ whole genome shotgun (WGS) entry which is preliminary data.</text>
</comment>
<organism evidence="3 4">
    <name type="scientific">Marinobacterium lacunae</name>
    <dbReference type="NCBI Taxonomy" id="1232683"/>
    <lineage>
        <taxon>Bacteria</taxon>
        <taxon>Pseudomonadati</taxon>
        <taxon>Pseudomonadota</taxon>
        <taxon>Gammaproteobacteria</taxon>
        <taxon>Oceanospirillales</taxon>
        <taxon>Oceanospirillaceae</taxon>
        <taxon>Marinobacterium</taxon>
    </lineage>
</organism>
<reference evidence="3 4" key="1">
    <citation type="submission" date="2014-04" db="EMBL/GenBank/DDBJ databases">
        <title>Marinobacterium kochiensis sp. nov., isolated from sediment sample collected from Kochi backwaters in Kerala, India.</title>
        <authorList>
            <person name="Singh A."/>
            <person name="Pinnaka A.K."/>
        </authorList>
    </citation>
    <scope>NUCLEOTIDE SEQUENCE [LARGE SCALE GENOMIC DNA]</scope>
    <source>
        <strain evidence="3 4">AK27</strain>
    </source>
</reference>
<dbReference type="PATRIC" id="fig|1232683.4.peg.3523"/>
<evidence type="ECO:0000259" key="2">
    <source>
        <dbReference type="Pfam" id="PF08376"/>
    </source>
</evidence>
<feature type="transmembrane region" description="Helical" evidence="1">
    <location>
        <begin position="12"/>
        <end position="29"/>
    </location>
</feature>
<dbReference type="EMBL" id="JMQN01000053">
    <property type="protein sequence ID" value="KEA62292.1"/>
    <property type="molecule type" value="Genomic_DNA"/>
</dbReference>
<feature type="domain" description="Nitrate/nitrite sensing protein" evidence="2">
    <location>
        <begin position="54"/>
        <end position="277"/>
    </location>
</feature>
<dbReference type="AlphaFoldDB" id="A0A081FUT7"/>
<accession>A0A081FUT7</accession>
<dbReference type="InterPro" id="IPR013587">
    <property type="entry name" value="Nitrate/nitrite_sensing"/>
</dbReference>
<gene>
    <name evidence="3" type="ORF">ADIMK_3582</name>
</gene>
<dbReference type="RefSeq" id="WP_036191029.1">
    <property type="nucleotide sequence ID" value="NZ_JMQN01000053.1"/>
</dbReference>
<dbReference type="OrthoDB" id="9180266at2"/>